<gene>
    <name evidence="9" type="primary">LOC100368020</name>
</gene>
<dbReference type="Gene3D" id="4.10.830.40">
    <property type="match status" value="1"/>
</dbReference>
<dbReference type="Pfam" id="PF00643">
    <property type="entry name" value="zf-B_box"/>
    <property type="match status" value="1"/>
</dbReference>
<dbReference type="PROSITE" id="PS51416">
    <property type="entry name" value="MIB_HERC2"/>
    <property type="match status" value="1"/>
</dbReference>
<dbReference type="InterPro" id="IPR017907">
    <property type="entry name" value="Znf_RING_CS"/>
</dbReference>
<dbReference type="PROSITE" id="PS00518">
    <property type="entry name" value="ZF_RING_1"/>
    <property type="match status" value="1"/>
</dbReference>
<dbReference type="SUPFAM" id="SSF57845">
    <property type="entry name" value="B-box zinc-binding domain"/>
    <property type="match status" value="1"/>
</dbReference>
<dbReference type="Gene3D" id="3.30.160.60">
    <property type="entry name" value="Classic Zinc Finger"/>
    <property type="match status" value="1"/>
</dbReference>
<dbReference type="InterPro" id="IPR001841">
    <property type="entry name" value="Znf_RING"/>
</dbReference>
<evidence type="ECO:0000256" key="1">
    <source>
        <dbReference type="ARBA" id="ARBA00022723"/>
    </source>
</evidence>
<dbReference type="InterPro" id="IPR037252">
    <property type="entry name" value="Mib_Herc2_sf"/>
</dbReference>
<dbReference type="GeneID" id="100368020"/>
<keyword evidence="8" id="KW-1185">Reference proteome</keyword>
<dbReference type="PROSITE" id="PS50119">
    <property type="entry name" value="ZF_BBOX"/>
    <property type="match status" value="2"/>
</dbReference>
<feature type="domain" description="B box-type" evidence="6">
    <location>
        <begin position="165"/>
        <end position="206"/>
    </location>
</feature>
<accession>A0ABM0GLA3</accession>
<dbReference type="InterPro" id="IPR047153">
    <property type="entry name" value="TRIM45/56/19-like"/>
</dbReference>
<evidence type="ECO:0000256" key="2">
    <source>
        <dbReference type="ARBA" id="ARBA00022771"/>
    </source>
</evidence>
<evidence type="ECO:0000256" key="4">
    <source>
        <dbReference type="PROSITE-ProRule" id="PRU00024"/>
    </source>
</evidence>
<evidence type="ECO:0000313" key="9">
    <source>
        <dbReference type="RefSeq" id="XP_002732421.1"/>
    </source>
</evidence>
<dbReference type="SUPFAM" id="SSF159034">
    <property type="entry name" value="Mib/herc2 domain-like"/>
    <property type="match status" value="1"/>
</dbReference>
<feature type="domain" description="B box-type" evidence="6">
    <location>
        <begin position="109"/>
        <end position="150"/>
    </location>
</feature>
<protein>
    <submittedName>
        <fullName evidence="9">E3 ubiquitin-protein ligase TRIM56-like</fullName>
    </submittedName>
</protein>
<dbReference type="CDD" id="cd19757">
    <property type="entry name" value="Bbox1"/>
    <property type="match status" value="1"/>
</dbReference>
<feature type="domain" description="RING-type" evidence="5">
    <location>
        <begin position="22"/>
        <end position="66"/>
    </location>
</feature>
<sequence>MATSNEDRAAVLDKIDEDFLTCSICQERITNPKILDCLHSFCARCLKDYAAKNPIFKANPSCPVCRMSFRLPESGVDGLKNNFFVSEICKVFESYRKTRGESKVNCFSCESEGTSLTLSYCLQCSEFLCRECSNHHTKMKSTKEHQVLSGDDLLSKRNWVESRSKSTSLCRKHKTELLKLFCSTCKVPVCILCSLQEHTGHKNIDIDNAAKTTKDAILSQISVAEERISQCQYSLNRAEQTGQELESCRVKAKKDIDERAKNLIHLLTEQIELHAENLKREVDERAAVKRIVIDKYKKEMEEQIDRASSTCDYSGKVLSYGNNTEVLLMEKQVCGKLNSVTKESISKLPTTGKMKLENYNMVPVIKYADIGRVVWTMSGPLLAAEMTEGDRVERGSDWIWQNQDGGAGCKGTVLSKPNKGHWVKVKWDKGGENIYRMGASGHYDLERADDRDKRLNLDQVSKTSSSWLNWIGL</sequence>
<evidence type="ECO:0000313" key="8">
    <source>
        <dbReference type="Proteomes" id="UP000694865"/>
    </source>
</evidence>
<organism evidence="8 9">
    <name type="scientific">Saccoglossus kowalevskii</name>
    <name type="common">Acorn worm</name>
    <dbReference type="NCBI Taxonomy" id="10224"/>
    <lineage>
        <taxon>Eukaryota</taxon>
        <taxon>Metazoa</taxon>
        <taxon>Hemichordata</taxon>
        <taxon>Enteropneusta</taxon>
        <taxon>Harrimaniidae</taxon>
        <taxon>Saccoglossus</taxon>
    </lineage>
</organism>
<dbReference type="InterPro" id="IPR000315">
    <property type="entry name" value="Znf_B-box"/>
</dbReference>
<evidence type="ECO:0000259" key="6">
    <source>
        <dbReference type="PROSITE" id="PS50119"/>
    </source>
</evidence>
<dbReference type="Proteomes" id="UP000694865">
    <property type="component" value="Unplaced"/>
</dbReference>
<evidence type="ECO:0000259" key="7">
    <source>
        <dbReference type="PROSITE" id="PS51416"/>
    </source>
</evidence>
<dbReference type="Gene3D" id="3.30.40.10">
    <property type="entry name" value="Zinc/RING finger domain, C3HC4 (zinc finger)"/>
    <property type="match status" value="1"/>
</dbReference>
<evidence type="ECO:0000256" key="3">
    <source>
        <dbReference type="ARBA" id="ARBA00022833"/>
    </source>
</evidence>
<dbReference type="PANTHER" id="PTHR25462">
    <property type="entry name" value="BONUS, ISOFORM C-RELATED"/>
    <property type="match status" value="1"/>
</dbReference>
<dbReference type="InterPro" id="IPR010606">
    <property type="entry name" value="Mib_Herc2"/>
</dbReference>
<dbReference type="InterPro" id="IPR018957">
    <property type="entry name" value="Znf_C3HC4_RING-type"/>
</dbReference>
<dbReference type="Pfam" id="PF06701">
    <property type="entry name" value="MIB_HERC2"/>
    <property type="match status" value="1"/>
</dbReference>
<dbReference type="SMART" id="SM00336">
    <property type="entry name" value="BBOX"/>
    <property type="match status" value="2"/>
</dbReference>
<keyword evidence="3" id="KW-0862">Zinc</keyword>
<name>A0ABM0GLA3_SACKO</name>
<dbReference type="SUPFAM" id="SSF57850">
    <property type="entry name" value="RING/U-box"/>
    <property type="match status" value="1"/>
</dbReference>
<keyword evidence="1" id="KW-0479">Metal-binding</keyword>
<dbReference type="SMART" id="SM00184">
    <property type="entry name" value="RING"/>
    <property type="match status" value="1"/>
</dbReference>
<evidence type="ECO:0000259" key="5">
    <source>
        <dbReference type="PROSITE" id="PS50089"/>
    </source>
</evidence>
<dbReference type="InterPro" id="IPR013083">
    <property type="entry name" value="Znf_RING/FYVE/PHD"/>
</dbReference>
<dbReference type="Pfam" id="PF00097">
    <property type="entry name" value="zf-C3HC4"/>
    <property type="match status" value="1"/>
</dbReference>
<dbReference type="Gene3D" id="2.30.30.40">
    <property type="entry name" value="SH3 Domains"/>
    <property type="match status" value="1"/>
</dbReference>
<reference evidence="9" key="1">
    <citation type="submission" date="2025-08" db="UniProtKB">
        <authorList>
            <consortium name="RefSeq"/>
        </authorList>
    </citation>
    <scope>IDENTIFICATION</scope>
    <source>
        <tissue evidence="9">Testes</tissue>
    </source>
</reference>
<feature type="domain" description="MIB/HERC2" evidence="7">
    <location>
        <begin position="378"/>
        <end position="451"/>
    </location>
</feature>
<proteinExistence type="predicted"/>
<dbReference type="RefSeq" id="XP_002732421.1">
    <property type="nucleotide sequence ID" value="XM_002732375.2"/>
</dbReference>
<dbReference type="PANTHER" id="PTHR25462:SF296">
    <property type="entry name" value="MEIOTIC P26, ISOFORM F"/>
    <property type="match status" value="1"/>
</dbReference>
<dbReference type="PROSITE" id="PS50089">
    <property type="entry name" value="ZF_RING_2"/>
    <property type="match status" value="1"/>
</dbReference>
<keyword evidence="2 4" id="KW-0863">Zinc-finger</keyword>